<gene>
    <name evidence="1" type="ORF">LCGC14_2640540</name>
</gene>
<reference evidence="1" key="1">
    <citation type="journal article" date="2015" name="Nature">
        <title>Complex archaea that bridge the gap between prokaryotes and eukaryotes.</title>
        <authorList>
            <person name="Spang A."/>
            <person name="Saw J.H."/>
            <person name="Jorgensen S.L."/>
            <person name="Zaremba-Niedzwiedzka K."/>
            <person name="Martijn J."/>
            <person name="Lind A.E."/>
            <person name="van Eijk R."/>
            <person name="Schleper C."/>
            <person name="Guy L."/>
            <person name="Ettema T.J."/>
        </authorList>
    </citation>
    <scope>NUCLEOTIDE SEQUENCE</scope>
</reference>
<protein>
    <submittedName>
        <fullName evidence="1">Uncharacterized protein</fullName>
    </submittedName>
</protein>
<sequence length="122" mass="13615">MTTKDDRVNTASTVCACNEVNSYCVLHPPKGNGVRVVASMCNCFGESVAFNSESNDPHAHVKLGRGDCDNDPLILATDEADQLDSLNERVGEMLKRRERMTDIILFFRQELRAHATYLRGLK</sequence>
<accession>A0A0F9CPW3</accession>
<evidence type="ECO:0000313" key="1">
    <source>
        <dbReference type="EMBL" id="KKK98656.1"/>
    </source>
</evidence>
<organism evidence="1">
    <name type="scientific">marine sediment metagenome</name>
    <dbReference type="NCBI Taxonomy" id="412755"/>
    <lineage>
        <taxon>unclassified sequences</taxon>
        <taxon>metagenomes</taxon>
        <taxon>ecological metagenomes</taxon>
    </lineage>
</organism>
<comment type="caution">
    <text evidence="1">The sequence shown here is derived from an EMBL/GenBank/DDBJ whole genome shotgun (WGS) entry which is preliminary data.</text>
</comment>
<name>A0A0F9CPW3_9ZZZZ</name>
<dbReference type="EMBL" id="LAZR01045529">
    <property type="protein sequence ID" value="KKK98656.1"/>
    <property type="molecule type" value="Genomic_DNA"/>
</dbReference>
<proteinExistence type="predicted"/>
<dbReference type="AlphaFoldDB" id="A0A0F9CPW3"/>